<evidence type="ECO:0000313" key="3">
    <source>
        <dbReference type="EMBL" id="CAD6333962.1"/>
    </source>
</evidence>
<dbReference type="Proteomes" id="UP000604825">
    <property type="component" value="Unassembled WGS sequence"/>
</dbReference>
<proteinExistence type="predicted"/>
<feature type="compositionally biased region" description="Basic and acidic residues" evidence="1">
    <location>
        <begin position="168"/>
        <end position="190"/>
    </location>
</feature>
<feature type="domain" description="Retrotransposon gag" evidence="2">
    <location>
        <begin position="5"/>
        <end position="98"/>
    </location>
</feature>
<dbReference type="AlphaFoldDB" id="A0A811RVM0"/>
<protein>
    <recommendedName>
        <fullName evidence="2">Retrotransposon gag domain-containing protein</fullName>
    </recommendedName>
</protein>
<dbReference type="CDD" id="cd00303">
    <property type="entry name" value="retropepsin_like"/>
    <property type="match status" value="1"/>
</dbReference>
<dbReference type="PANTHER" id="PTHR15503">
    <property type="entry name" value="LDOC1 RELATED"/>
    <property type="match status" value="1"/>
</dbReference>
<feature type="compositionally biased region" description="Pro residues" evidence="1">
    <location>
        <begin position="153"/>
        <end position="164"/>
    </location>
</feature>
<dbReference type="SUPFAM" id="SSF56672">
    <property type="entry name" value="DNA/RNA polymerases"/>
    <property type="match status" value="1"/>
</dbReference>
<dbReference type="InterPro" id="IPR032567">
    <property type="entry name" value="RTL1-rel"/>
</dbReference>
<name>A0A811RVM0_9POAL</name>
<comment type="caution">
    <text evidence="3">The sequence shown here is derived from an EMBL/GenBank/DDBJ whole genome shotgun (WGS) entry which is preliminary data.</text>
</comment>
<dbReference type="InterPro" id="IPR005162">
    <property type="entry name" value="Retrotrans_gag_dom"/>
</dbReference>
<evidence type="ECO:0000259" key="2">
    <source>
        <dbReference type="Pfam" id="PF03732"/>
    </source>
</evidence>
<feature type="region of interest" description="Disordered" evidence="1">
    <location>
        <begin position="130"/>
        <end position="190"/>
    </location>
</feature>
<evidence type="ECO:0000256" key="1">
    <source>
        <dbReference type="SAM" id="MobiDB-lite"/>
    </source>
</evidence>
<dbReference type="InterPro" id="IPR021109">
    <property type="entry name" value="Peptidase_aspartic_dom_sf"/>
</dbReference>
<sequence length="493" mass="55691">MWVRVATMNFTNTAKRWLQSINQKIPQTDWTTLCAMIRERFCRDQHELLLRQLFQIKMTGSVQDYIDKFVNLVEQLSAYTPNPDSLSYVTRFVDGLRDDIRSVILVQRPADLDAACTLALLQEEALDPHRRKEIKRTDAPLFPKPAQTRGAFPLPPPPPRPAVGPPLVDDKRPPDDRRQDHRRANVDEKLQSLRSYRKARGLCMRCGEKWHQGHKCAPAIQLHALQEVWEMCQDMFLDDGLSEQEAEPVTDLAFLLLSADASSPSIHPRTLQFTGLIQGRSIRVLVDSGSTHSFLDVRLAASLSGVQPLPTPTRVAVANGGSVACEAQIQYAEWSIQGYTFHSTLKLIPIGSYDMIIGMDWLQAFSPMKVHWVQKWIQIQYGSVVLQGELPIPSECTLVQVFQVNDSEPEPVIPVEVQQLLTKYSHLFQPPTESPPRRPCDRSIPLLSGAQPVASRPYRYSPILKSEIESQVNEMLQSGFIRPSTSAFSSPRI</sequence>
<dbReference type="Pfam" id="PF08284">
    <property type="entry name" value="RVP_2"/>
    <property type="match status" value="1"/>
</dbReference>
<accession>A0A811RVM0</accession>
<reference evidence="3" key="1">
    <citation type="submission" date="2020-10" db="EMBL/GenBank/DDBJ databases">
        <authorList>
            <person name="Han B."/>
            <person name="Lu T."/>
            <person name="Zhao Q."/>
            <person name="Huang X."/>
            <person name="Zhao Y."/>
        </authorList>
    </citation>
    <scope>NUCLEOTIDE SEQUENCE</scope>
</reference>
<gene>
    <name evidence="3" type="ORF">NCGR_LOCUS58060</name>
</gene>
<dbReference type="Gene3D" id="2.40.70.10">
    <property type="entry name" value="Acid Proteases"/>
    <property type="match status" value="1"/>
</dbReference>
<dbReference type="SUPFAM" id="SSF50630">
    <property type="entry name" value="Acid proteases"/>
    <property type="match status" value="1"/>
</dbReference>
<keyword evidence="4" id="KW-1185">Reference proteome</keyword>
<evidence type="ECO:0000313" key="4">
    <source>
        <dbReference type="Proteomes" id="UP000604825"/>
    </source>
</evidence>
<organism evidence="3 4">
    <name type="scientific">Miscanthus lutarioriparius</name>
    <dbReference type="NCBI Taxonomy" id="422564"/>
    <lineage>
        <taxon>Eukaryota</taxon>
        <taxon>Viridiplantae</taxon>
        <taxon>Streptophyta</taxon>
        <taxon>Embryophyta</taxon>
        <taxon>Tracheophyta</taxon>
        <taxon>Spermatophyta</taxon>
        <taxon>Magnoliopsida</taxon>
        <taxon>Liliopsida</taxon>
        <taxon>Poales</taxon>
        <taxon>Poaceae</taxon>
        <taxon>PACMAD clade</taxon>
        <taxon>Panicoideae</taxon>
        <taxon>Andropogonodae</taxon>
        <taxon>Andropogoneae</taxon>
        <taxon>Saccharinae</taxon>
        <taxon>Miscanthus</taxon>
    </lineage>
</organism>
<dbReference type="Pfam" id="PF03732">
    <property type="entry name" value="Retrotrans_gag"/>
    <property type="match status" value="1"/>
</dbReference>
<dbReference type="PANTHER" id="PTHR15503:SF22">
    <property type="entry name" value="TRANSPOSON TY3-I GAG POLYPROTEIN"/>
    <property type="match status" value="1"/>
</dbReference>
<dbReference type="EMBL" id="CAJGYO010000017">
    <property type="protein sequence ID" value="CAD6333962.1"/>
    <property type="molecule type" value="Genomic_DNA"/>
</dbReference>
<dbReference type="Gene3D" id="3.10.10.10">
    <property type="entry name" value="HIV Type 1 Reverse Transcriptase, subunit A, domain 1"/>
    <property type="match status" value="1"/>
</dbReference>
<dbReference type="InterPro" id="IPR043502">
    <property type="entry name" value="DNA/RNA_pol_sf"/>
</dbReference>
<dbReference type="OrthoDB" id="1738534at2759"/>